<dbReference type="EMBL" id="CAJPDT010000081">
    <property type="protein sequence ID" value="CAF9935133.1"/>
    <property type="molecule type" value="Genomic_DNA"/>
</dbReference>
<dbReference type="OrthoDB" id="201656at2759"/>
<dbReference type="Gene3D" id="3.40.50.720">
    <property type="entry name" value="NAD(P)-binding Rossmann-like Domain"/>
    <property type="match status" value="1"/>
</dbReference>
<reference evidence="2" key="1">
    <citation type="submission" date="2021-03" db="EMBL/GenBank/DDBJ databases">
        <authorList>
            <person name="Tagirdzhanova G."/>
        </authorList>
    </citation>
    <scope>NUCLEOTIDE SEQUENCE</scope>
</reference>
<dbReference type="GO" id="GO:0005739">
    <property type="term" value="C:mitochondrion"/>
    <property type="evidence" value="ECO:0007669"/>
    <property type="project" value="TreeGrafter"/>
</dbReference>
<dbReference type="InterPro" id="IPR011032">
    <property type="entry name" value="GroES-like_sf"/>
</dbReference>
<dbReference type="InterPro" id="IPR013154">
    <property type="entry name" value="ADH-like_N"/>
</dbReference>
<feature type="domain" description="Enoyl reductase (ER)" evidence="1">
    <location>
        <begin position="20"/>
        <end position="345"/>
    </location>
</feature>
<dbReference type="InterPro" id="IPR050700">
    <property type="entry name" value="YIM1/Zinc_Alcohol_DH_Fams"/>
</dbReference>
<accession>A0A8H3G1W2</accession>
<dbReference type="PANTHER" id="PTHR11695:SF294">
    <property type="entry name" value="RETICULON-4-INTERACTING PROTEIN 1, MITOCHONDRIAL"/>
    <property type="match status" value="1"/>
</dbReference>
<dbReference type="Pfam" id="PF13602">
    <property type="entry name" value="ADH_zinc_N_2"/>
    <property type="match status" value="1"/>
</dbReference>
<evidence type="ECO:0000313" key="3">
    <source>
        <dbReference type="Proteomes" id="UP000664534"/>
    </source>
</evidence>
<protein>
    <recommendedName>
        <fullName evidence="1">Enoyl reductase (ER) domain-containing protein</fullName>
    </recommendedName>
</protein>
<dbReference type="Gene3D" id="3.90.180.10">
    <property type="entry name" value="Medium-chain alcohol dehydrogenases, catalytic domain"/>
    <property type="match status" value="1"/>
</dbReference>
<dbReference type="SUPFAM" id="SSF51735">
    <property type="entry name" value="NAD(P)-binding Rossmann-fold domains"/>
    <property type="match status" value="1"/>
</dbReference>
<dbReference type="InterPro" id="IPR020843">
    <property type="entry name" value="ER"/>
</dbReference>
<dbReference type="CDD" id="cd08267">
    <property type="entry name" value="MDR1"/>
    <property type="match status" value="1"/>
</dbReference>
<sequence length="350" mass="37427">MAPSIPTTMKAWQFSQTTGGVEKNLKLNNAAPLPPSANSLAADQVLVQVLSSSLNPVDYKFAEMPVLGNLIIKRPSSPAIDFSGRVVASGPNSKKASSEDLKPGQLVFGRLESPTKFGTLAEYTVVPTSGCVPLPQGINADDAACIGTAALTAYQCIVPNVKSGDRVFINGGSGGVGSFGIQLAKVKGCYVATTCSSVNVELCKSLGADEVIDYKSKDVVAELKKLQKFDLVVDNVGTPSEMYWEAHDFTKEGTKYVQVGGGVSMGDIYRLLSRMMWPGFLGGGKRSFIFLGLANNYDHFKEIGEWMAQGKVKALIDEVYGMEDKGPIKAFERLRTGRAKGKIVVRVAEP</sequence>
<comment type="caution">
    <text evidence="2">The sequence shown here is derived from an EMBL/GenBank/DDBJ whole genome shotgun (WGS) entry which is preliminary data.</text>
</comment>
<organism evidence="2 3">
    <name type="scientific">Imshaugia aleurites</name>
    <dbReference type="NCBI Taxonomy" id="172621"/>
    <lineage>
        <taxon>Eukaryota</taxon>
        <taxon>Fungi</taxon>
        <taxon>Dikarya</taxon>
        <taxon>Ascomycota</taxon>
        <taxon>Pezizomycotina</taxon>
        <taxon>Lecanoromycetes</taxon>
        <taxon>OSLEUM clade</taxon>
        <taxon>Lecanoromycetidae</taxon>
        <taxon>Lecanorales</taxon>
        <taxon>Lecanorineae</taxon>
        <taxon>Parmeliaceae</taxon>
        <taxon>Imshaugia</taxon>
    </lineage>
</organism>
<proteinExistence type="predicted"/>
<dbReference type="GO" id="GO:0016491">
    <property type="term" value="F:oxidoreductase activity"/>
    <property type="evidence" value="ECO:0007669"/>
    <property type="project" value="InterPro"/>
</dbReference>
<dbReference type="SUPFAM" id="SSF50129">
    <property type="entry name" value="GroES-like"/>
    <property type="match status" value="1"/>
</dbReference>
<keyword evidence="3" id="KW-1185">Reference proteome</keyword>
<dbReference type="PANTHER" id="PTHR11695">
    <property type="entry name" value="ALCOHOL DEHYDROGENASE RELATED"/>
    <property type="match status" value="1"/>
</dbReference>
<dbReference type="Pfam" id="PF08240">
    <property type="entry name" value="ADH_N"/>
    <property type="match status" value="1"/>
</dbReference>
<name>A0A8H3G1W2_9LECA</name>
<evidence type="ECO:0000259" key="1">
    <source>
        <dbReference type="SMART" id="SM00829"/>
    </source>
</evidence>
<dbReference type="AlphaFoldDB" id="A0A8H3G1W2"/>
<dbReference type="SMART" id="SM00829">
    <property type="entry name" value="PKS_ER"/>
    <property type="match status" value="1"/>
</dbReference>
<evidence type="ECO:0000313" key="2">
    <source>
        <dbReference type="EMBL" id="CAF9935133.1"/>
    </source>
</evidence>
<dbReference type="Proteomes" id="UP000664534">
    <property type="component" value="Unassembled WGS sequence"/>
</dbReference>
<dbReference type="InterPro" id="IPR036291">
    <property type="entry name" value="NAD(P)-bd_dom_sf"/>
</dbReference>
<gene>
    <name evidence="2" type="ORF">IMSHALPRED_010119</name>
</gene>